<evidence type="ECO:0000313" key="2">
    <source>
        <dbReference type="EMBL" id="GAA4619669.1"/>
    </source>
</evidence>
<dbReference type="PRINTS" id="PR00111">
    <property type="entry name" value="ABHYDROLASE"/>
</dbReference>
<dbReference type="InterPro" id="IPR029058">
    <property type="entry name" value="AB_hydrolase_fold"/>
</dbReference>
<proteinExistence type="predicted"/>
<dbReference type="EMBL" id="BAABHK010000001">
    <property type="protein sequence ID" value="GAA4619669.1"/>
    <property type="molecule type" value="Genomic_DNA"/>
</dbReference>
<accession>A0ABP8U3I6</accession>
<keyword evidence="2" id="KW-0378">Hydrolase</keyword>
<dbReference type="PANTHER" id="PTHR43798">
    <property type="entry name" value="MONOACYLGLYCEROL LIPASE"/>
    <property type="match status" value="1"/>
</dbReference>
<dbReference type="InterPro" id="IPR050266">
    <property type="entry name" value="AB_hydrolase_sf"/>
</dbReference>
<gene>
    <name evidence="2" type="ORF">GCM10023196_000590</name>
</gene>
<dbReference type="Proteomes" id="UP001501442">
    <property type="component" value="Unassembled WGS sequence"/>
</dbReference>
<organism evidence="2 3">
    <name type="scientific">Actinoallomurus vinaceus</name>
    <dbReference type="NCBI Taxonomy" id="1080074"/>
    <lineage>
        <taxon>Bacteria</taxon>
        <taxon>Bacillati</taxon>
        <taxon>Actinomycetota</taxon>
        <taxon>Actinomycetes</taxon>
        <taxon>Streptosporangiales</taxon>
        <taxon>Thermomonosporaceae</taxon>
        <taxon>Actinoallomurus</taxon>
    </lineage>
</organism>
<dbReference type="InterPro" id="IPR000073">
    <property type="entry name" value="AB_hydrolase_1"/>
</dbReference>
<comment type="caution">
    <text evidence="2">The sequence shown here is derived from an EMBL/GenBank/DDBJ whole genome shotgun (WGS) entry which is preliminary data.</text>
</comment>
<reference evidence="3" key="1">
    <citation type="journal article" date="2019" name="Int. J. Syst. Evol. Microbiol.">
        <title>The Global Catalogue of Microorganisms (GCM) 10K type strain sequencing project: providing services to taxonomists for standard genome sequencing and annotation.</title>
        <authorList>
            <consortium name="The Broad Institute Genomics Platform"/>
            <consortium name="The Broad Institute Genome Sequencing Center for Infectious Disease"/>
            <person name="Wu L."/>
            <person name="Ma J."/>
        </authorList>
    </citation>
    <scope>NUCLEOTIDE SEQUENCE [LARGE SCALE GENOMIC DNA]</scope>
    <source>
        <strain evidence="3">JCM 17939</strain>
    </source>
</reference>
<feature type="domain" description="AB hydrolase-1" evidence="1">
    <location>
        <begin position="13"/>
        <end position="251"/>
    </location>
</feature>
<dbReference type="SUPFAM" id="SSF53474">
    <property type="entry name" value="alpha/beta-Hydrolases"/>
    <property type="match status" value="1"/>
</dbReference>
<sequence length="259" mass="27603">MLAHDRSGTGPPLVLLHGVGLDRRTWRPVRDLLAEEREVIALDLPGHGESPSLPAGARYDVAGYVDAVREAIGALGLDRPHVAGNSLGGAIALELARTGEVASAVALSPIGFWNTREIRSTMASLRLSRGLARLSGPVGPALASVAAFRMLLFRPYYGRPARLSPADARAAAEAFAASAALPATLPYTRHYRFAPDPRPRVPVTIGWGEDDRLLPPRQALRAREILPAARHVILPGCGHVPMPDDPERVASLLLSSPDC</sequence>
<evidence type="ECO:0000313" key="3">
    <source>
        <dbReference type="Proteomes" id="UP001501442"/>
    </source>
</evidence>
<dbReference type="Gene3D" id="3.40.50.1820">
    <property type="entry name" value="alpha/beta hydrolase"/>
    <property type="match status" value="1"/>
</dbReference>
<dbReference type="RefSeq" id="WP_345428066.1">
    <property type="nucleotide sequence ID" value="NZ_BAABHK010000001.1"/>
</dbReference>
<name>A0ABP8U3I6_9ACTN</name>
<dbReference type="GO" id="GO:0016787">
    <property type="term" value="F:hydrolase activity"/>
    <property type="evidence" value="ECO:0007669"/>
    <property type="project" value="UniProtKB-KW"/>
</dbReference>
<evidence type="ECO:0000259" key="1">
    <source>
        <dbReference type="Pfam" id="PF12697"/>
    </source>
</evidence>
<protein>
    <submittedName>
        <fullName evidence="2">Alpha/beta fold hydrolase</fullName>
    </submittedName>
</protein>
<dbReference type="Pfam" id="PF12697">
    <property type="entry name" value="Abhydrolase_6"/>
    <property type="match status" value="1"/>
</dbReference>
<keyword evidence="3" id="KW-1185">Reference proteome</keyword>